<gene>
    <name evidence="1" type="ORF">CNE99_08015</name>
</gene>
<dbReference type="AlphaFoldDB" id="A0A2A5WM60"/>
<accession>A0A2A5WM60</accession>
<proteinExistence type="predicted"/>
<dbReference type="InterPro" id="IPR036249">
    <property type="entry name" value="Thioredoxin-like_sf"/>
</dbReference>
<dbReference type="Gene3D" id="3.40.30.10">
    <property type="entry name" value="Glutaredoxin"/>
    <property type="match status" value="1"/>
</dbReference>
<reference evidence="1 2" key="1">
    <citation type="submission" date="2017-08" db="EMBL/GenBank/DDBJ databases">
        <title>Fine stratification of microbial communities through a metagenomic profile of the photic zone.</title>
        <authorList>
            <person name="Haro-Moreno J.M."/>
            <person name="Lopez-Perez M."/>
            <person name="De La Torre J."/>
            <person name="Picazo A."/>
            <person name="Camacho A."/>
            <person name="Rodriguez-Valera F."/>
        </authorList>
    </citation>
    <scope>NUCLEOTIDE SEQUENCE [LARGE SCALE GENOMIC DNA]</scope>
    <source>
        <strain evidence="1">MED-G24</strain>
    </source>
</reference>
<evidence type="ECO:0000313" key="2">
    <source>
        <dbReference type="Proteomes" id="UP000219327"/>
    </source>
</evidence>
<evidence type="ECO:0000313" key="1">
    <source>
        <dbReference type="EMBL" id="PDH37532.1"/>
    </source>
</evidence>
<sequence>MQVTLFGTYGCHLCEQALALIREVQSELNLTIEEVDIANDDELVDRYGILIPVLRHDGRELNWPFDQADLKRFLTVDAEGERK</sequence>
<comment type="caution">
    <text evidence="1">The sequence shown here is derived from an EMBL/GenBank/DDBJ whole genome shotgun (WGS) entry which is preliminary data.</text>
</comment>
<dbReference type="SUPFAM" id="SSF52833">
    <property type="entry name" value="Thioredoxin-like"/>
    <property type="match status" value="1"/>
</dbReference>
<dbReference type="EMBL" id="NTKD01000047">
    <property type="protein sequence ID" value="PDH37532.1"/>
    <property type="molecule type" value="Genomic_DNA"/>
</dbReference>
<dbReference type="Pfam" id="PF05768">
    <property type="entry name" value="Glrx-like"/>
    <property type="match status" value="1"/>
</dbReference>
<protein>
    <recommendedName>
        <fullName evidence="3">Thioredoxin family protein</fullName>
    </recommendedName>
</protein>
<name>A0A2A5WM60_9GAMM</name>
<evidence type="ECO:0008006" key="3">
    <source>
        <dbReference type="Google" id="ProtNLM"/>
    </source>
</evidence>
<dbReference type="InterPro" id="IPR008554">
    <property type="entry name" value="Glutaredoxin-like"/>
</dbReference>
<dbReference type="Proteomes" id="UP000219327">
    <property type="component" value="Unassembled WGS sequence"/>
</dbReference>
<organism evidence="1 2">
    <name type="scientific">OM182 bacterium MED-G24</name>
    <dbReference type="NCBI Taxonomy" id="1986255"/>
    <lineage>
        <taxon>Bacteria</taxon>
        <taxon>Pseudomonadati</taxon>
        <taxon>Pseudomonadota</taxon>
        <taxon>Gammaproteobacteria</taxon>
        <taxon>OMG group</taxon>
        <taxon>OM182 clade</taxon>
    </lineage>
</organism>